<comment type="caution">
    <text evidence="5">The sequence shown here is derived from an EMBL/GenBank/DDBJ whole genome shotgun (WGS) entry which is preliminary data.</text>
</comment>
<evidence type="ECO:0000313" key="6">
    <source>
        <dbReference type="Proteomes" id="UP000003163"/>
    </source>
</evidence>
<proteinExistence type="inferred from homology"/>
<dbReference type="InterPro" id="IPR035067">
    <property type="entry name" value="V-type_ATPase_csu/dsu"/>
</dbReference>
<dbReference type="Gene3D" id="1.10.132.50">
    <property type="entry name" value="ATP synthase (C/AC39) subunit, domain 3"/>
    <property type="match status" value="1"/>
</dbReference>
<dbReference type="InterPro" id="IPR044911">
    <property type="entry name" value="V-type_ATPase_csu/dsu_dom_3"/>
</dbReference>
<dbReference type="VEuPathDB" id="MicrosporidiaDB:EDEG_02744"/>
<dbReference type="SUPFAM" id="SSF103486">
    <property type="entry name" value="V-type ATP synthase subunit C"/>
    <property type="match status" value="1"/>
</dbReference>
<keyword evidence="4" id="KW-0406">Ion transport</keyword>
<reference evidence="5 6" key="1">
    <citation type="submission" date="2011-08" db="EMBL/GenBank/DDBJ databases">
        <authorList>
            <person name="Liu Z.J."/>
            <person name="Shi F.L."/>
            <person name="Lu J.Q."/>
            <person name="Li M."/>
            <person name="Wang Z.L."/>
        </authorList>
    </citation>
    <scope>NUCLEOTIDE SEQUENCE [LARGE SCALE GENOMIC DNA]</scope>
    <source>
        <strain evidence="5 6">USNM 41457</strain>
    </source>
</reference>
<dbReference type="InterPro" id="IPR036079">
    <property type="entry name" value="ATPase_csu/dsu_sf"/>
</dbReference>
<accession>J9D5P1</accession>
<organism evidence="5 6">
    <name type="scientific">Edhazardia aedis (strain USNM 41457)</name>
    <name type="common">Microsporidian parasite</name>
    <dbReference type="NCBI Taxonomy" id="1003232"/>
    <lineage>
        <taxon>Eukaryota</taxon>
        <taxon>Fungi</taxon>
        <taxon>Fungi incertae sedis</taxon>
        <taxon>Microsporidia</taxon>
        <taxon>Edhazardia</taxon>
    </lineage>
</organism>
<sequence>MNQEYNISVEHGFIIGSIHGKALTMLKDTDYSSLQQCDTLEDVIVKLTSTPYQKYLTEEAIVTKKQFKTQLIKCLTSEFDELCQTSNKDLEIVLNFFRDQFRIQNFVFLLASKEEEPNLDKSFEKIEKIGDFSELCALKVANDMNDVFKFCVENTFLEKFYRTIHFEREIKDNDMQVIQSLLLKGLFNDVYQKVLDIPSLYYFRTILQMEGDRRIIEIVINSLESSDIVGKQREILFPEVSSIDLGMRAKLATCTSMDELRGVVSSHSVLRRIVTVEDDQIVNELAALEVEKYWHSFGYFNDISCVYSYLKLKEQEIKNILWTVECISLQKRDFIKNIIVQKNLIENN</sequence>
<keyword evidence="6" id="KW-1185">Reference proteome</keyword>
<dbReference type="Gene3D" id="1.20.1690.10">
    <property type="entry name" value="V-type ATP synthase subunit C domain"/>
    <property type="match status" value="2"/>
</dbReference>
<evidence type="ECO:0000256" key="2">
    <source>
        <dbReference type="ARBA" id="ARBA00022448"/>
    </source>
</evidence>
<dbReference type="InterPro" id="IPR016727">
    <property type="entry name" value="ATPase_V0-cplx_dsu"/>
</dbReference>
<dbReference type="InterPro" id="IPR002843">
    <property type="entry name" value="ATPase_V0-cplx_csu/dsu"/>
</dbReference>
<dbReference type="GO" id="GO:0046961">
    <property type="term" value="F:proton-transporting ATPase activity, rotational mechanism"/>
    <property type="evidence" value="ECO:0007669"/>
    <property type="project" value="InterPro"/>
</dbReference>
<evidence type="ECO:0000256" key="4">
    <source>
        <dbReference type="ARBA" id="ARBA00023065"/>
    </source>
</evidence>
<dbReference type="OrthoDB" id="10250083at2759"/>
<name>J9D5P1_EDHAE</name>
<comment type="similarity">
    <text evidence="1">Belongs to the V-ATPase V0D/AC39 subunit family.</text>
</comment>
<keyword evidence="2" id="KW-0813">Transport</keyword>
<evidence type="ECO:0008006" key="7">
    <source>
        <dbReference type="Google" id="ProtNLM"/>
    </source>
</evidence>
<protein>
    <recommendedName>
        <fullName evidence="7">V-type proton ATPase subunit</fullName>
    </recommendedName>
</protein>
<dbReference type="GO" id="GO:0033179">
    <property type="term" value="C:proton-transporting V-type ATPase, V0 domain"/>
    <property type="evidence" value="ECO:0007669"/>
    <property type="project" value="InterPro"/>
</dbReference>
<dbReference type="PANTHER" id="PTHR11028">
    <property type="entry name" value="VACUOLAR ATP SYNTHASE SUBUNIT AC39"/>
    <property type="match status" value="1"/>
</dbReference>
<dbReference type="HOGENOM" id="CLU_051277_0_0_1"/>
<evidence type="ECO:0000313" key="5">
    <source>
        <dbReference type="EMBL" id="EJW02864.1"/>
    </source>
</evidence>
<gene>
    <name evidence="5" type="ORF">EDEG_02744</name>
</gene>
<keyword evidence="3" id="KW-0375">Hydrogen ion transport</keyword>
<evidence type="ECO:0000256" key="1">
    <source>
        <dbReference type="ARBA" id="ARBA00006709"/>
    </source>
</evidence>
<reference evidence="6" key="2">
    <citation type="submission" date="2015-07" db="EMBL/GenBank/DDBJ databases">
        <title>Contrasting host-pathogen interactions and genome evolution in two generalist and specialist microsporidian pathogens of mosquitoes.</title>
        <authorList>
            <consortium name="The Broad Institute Genomics Platform"/>
            <consortium name="The Broad Institute Genome Sequencing Center for Infectious Disease"/>
            <person name="Cuomo C.A."/>
            <person name="Sanscrainte N.D."/>
            <person name="Goldberg J.M."/>
            <person name="Heiman D."/>
            <person name="Young S."/>
            <person name="Zeng Q."/>
            <person name="Becnel J.J."/>
            <person name="Birren B.W."/>
        </authorList>
    </citation>
    <scope>NUCLEOTIDE SEQUENCE [LARGE SCALE GENOMIC DNA]</scope>
    <source>
        <strain evidence="6">USNM 41457</strain>
    </source>
</reference>
<dbReference type="STRING" id="1003232.J9D5P1"/>
<dbReference type="FunCoup" id="J9D5P1">
    <property type="interactions" value="99"/>
</dbReference>
<dbReference type="AlphaFoldDB" id="J9D5P1"/>
<dbReference type="OMA" id="ETLFPTC"/>
<dbReference type="Pfam" id="PF01992">
    <property type="entry name" value="vATP-synt_AC39"/>
    <property type="match status" value="1"/>
</dbReference>
<dbReference type="InParanoid" id="J9D5P1"/>
<evidence type="ECO:0000256" key="3">
    <source>
        <dbReference type="ARBA" id="ARBA00022781"/>
    </source>
</evidence>
<dbReference type="Proteomes" id="UP000003163">
    <property type="component" value="Unassembled WGS sequence"/>
</dbReference>
<dbReference type="EMBL" id="AFBI03000053">
    <property type="protein sequence ID" value="EJW02864.1"/>
    <property type="molecule type" value="Genomic_DNA"/>
</dbReference>